<evidence type="ECO:0000313" key="3">
    <source>
        <dbReference type="Proteomes" id="UP001057375"/>
    </source>
</evidence>
<feature type="region of interest" description="Disordered" evidence="1">
    <location>
        <begin position="1"/>
        <end position="76"/>
    </location>
</feature>
<comment type="caution">
    <text evidence="2">The sequence shown here is derived from an EMBL/GenBank/DDBJ whole genome shotgun (WGS) entry which is preliminary data.</text>
</comment>
<keyword evidence="3" id="KW-1185">Reference proteome</keyword>
<reference evidence="2" key="1">
    <citation type="submission" date="2022-03" db="EMBL/GenBank/DDBJ databases">
        <title>Draft genome sequence of Aduncisulcus paluster, a free-living microaerophilic Fornicata.</title>
        <authorList>
            <person name="Yuyama I."/>
            <person name="Kume K."/>
            <person name="Tamura T."/>
            <person name="Inagaki Y."/>
            <person name="Hashimoto T."/>
        </authorList>
    </citation>
    <scope>NUCLEOTIDE SEQUENCE</scope>
    <source>
        <strain evidence="2">NY0171</strain>
    </source>
</reference>
<protein>
    <submittedName>
        <fullName evidence="2">Uncharacterized protein</fullName>
    </submittedName>
</protein>
<evidence type="ECO:0000256" key="1">
    <source>
        <dbReference type="SAM" id="MobiDB-lite"/>
    </source>
</evidence>
<feature type="compositionally biased region" description="Low complexity" evidence="1">
    <location>
        <begin position="7"/>
        <end position="25"/>
    </location>
</feature>
<feature type="region of interest" description="Disordered" evidence="1">
    <location>
        <begin position="260"/>
        <end position="296"/>
    </location>
</feature>
<gene>
    <name evidence="2" type="ORF">ADUPG1_000693</name>
</gene>
<proteinExistence type="predicted"/>
<feature type="compositionally biased region" description="Low complexity" evidence="1">
    <location>
        <begin position="33"/>
        <end position="42"/>
    </location>
</feature>
<organism evidence="2 3">
    <name type="scientific">Aduncisulcus paluster</name>
    <dbReference type="NCBI Taxonomy" id="2918883"/>
    <lineage>
        <taxon>Eukaryota</taxon>
        <taxon>Metamonada</taxon>
        <taxon>Carpediemonas-like organisms</taxon>
        <taxon>Aduncisulcus</taxon>
    </lineage>
</organism>
<sequence length="424" mass="45852">KEMVQPSNNDSSSTETTNHSSITTSKLTQDLLSGSSSSISSSETTAYAESHISEHHRPSMHSASPSSPKSTSGSISASSSEIYASSTSSSSVFSPMSNIESESTESWRYVGGVRKIASAAAAKARSEHDRLISEEARRRVRLQKEELKREAAELNSTFTDGSSYGRVSKNHHTLSTSTPAAFSPTLANMDLFPRLSLSLYSSALSSLLSSLLAEGSGIRREMEGGKRRMENSWCVRVRIWVGVNTGIGLAMLDEESDVKIESGGGAGSGKGEATIIRSRRGSIKSRGMTREKRVGSSNLSVLGLSNPHVSPEMLQLKLPPPPSSPASPLFPYFSSSNPAATPLRIVQNLLKREAKKWKRITRLMSVSAYNKDIRESILHEGWFVEVLSTFSQYLCSFPSASLLSLCVCECVCTCLCVLCISNET</sequence>
<feature type="non-terminal residue" evidence="2">
    <location>
        <position position="1"/>
    </location>
</feature>
<dbReference type="Proteomes" id="UP001057375">
    <property type="component" value="Unassembled WGS sequence"/>
</dbReference>
<accession>A0ABQ5K7Z4</accession>
<evidence type="ECO:0000313" key="2">
    <source>
        <dbReference type="EMBL" id="GKT28508.1"/>
    </source>
</evidence>
<feature type="compositionally biased region" description="Low complexity" evidence="1">
    <location>
        <begin position="60"/>
        <end position="76"/>
    </location>
</feature>
<feature type="non-terminal residue" evidence="2">
    <location>
        <position position="424"/>
    </location>
</feature>
<dbReference type="EMBL" id="BQXS01000322">
    <property type="protein sequence ID" value="GKT28508.1"/>
    <property type="molecule type" value="Genomic_DNA"/>
</dbReference>
<name>A0ABQ5K7Z4_9EUKA</name>